<dbReference type="PANTHER" id="PTHR45626:SF16">
    <property type="entry name" value="ATP-DEPENDENT HELICASE ULS1"/>
    <property type="match status" value="1"/>
</dbReference>
<dbReference type="InterPro" id="IPR038718">
    <property type="entry name" value="SNF2-like_sf"/>
</dbReference>
<keyword evidence="3" id="KW-0067">ATP-binding</keyword>
<dbReference type="PROSITE" id="PS51192">
    <property type="entry name" value="HELICASE_ATP_BIND_1"/>
    <property type="match status" value="1"/>
</dbReference>
<dbReference type="InterPro" id="IPR000330">
    <property type="entry name" value="SNF2_N"/>
</dbReference>
<dbReference type="Gene3D" id="3.40.50.300">
    <property type="entry name" value="P-loop containing nucleotide triphosphate hydrolases"/>
    <property type="match status" value="1"/>
</dbReference>
<accession>A0A6J4KL98</accession>
<protein>
    <recommendedName>
        <fullName evidence="4">Helicase ATP-binding domain-containing protein</fullName>
    </recommendedName>
</protein>
<evidence type="ECO:0000256" key="1">
    <source>
        <dbReference type="ARBA" id="ARBA00022741"/>
    </source>
</evidence>
<organism evidence="5">
    <name type="scientific">uncultured Microvirga sp</name>
    <dbReference type="NCBI Taxonomy" id="412392"/>
    <lineage>
        <taxon>Bacteria</taxon>
        <taxon>Pseudomonadati</taxon>
        <taxon>Pseudomonadota</taxon>
        <taxon>Alphaproteobacteria</taxon>
        <taxon>Hyphomicrobiales</taxon>
        <taxon>Methylobacteriaceae</taxon>
        <taxon>Microvirga</taxon>
        <taxon>environmental samples</taxon>
    </lineage>
</organism>
<sequence length="726" mass="78189">VAKSLDELTAEHESEIVDRGLNRARVATERAAEAYGELQKSEAGDSLYTTTMIRSTGAAKLQEAGRALGMMISGLEAKSSLRTNLQRPMNEKIKVGGFSSPARIKELAAKARVKLNDGDIVRVGAGNYTLAVAPEKLEHLIRPTDEGNKPLRDRLMAIRTGQGLKDEVEAARSTPGMSDTLDANQAKGKLFLQAAGSGLLAFDPGVGKTHVAIAAAMEKMHNEPDAGHRALIVAPTNMLRSWANTIKSQGSGHTVSIVGAKAGDDGRDESDAKKKQAALTSGAHFTIVSYETLKTPGMQKALKEHEGRGHSIVVADELQKAKDDKTKNYSGIEGAIDRARDDHGEGAAFWGLTGTPVEKSIGDVHSMRRLVNRAKGTELEDRKTYAARHGKAAEGSALGNDHIARGDKVRQFRQGLDEDLFRLSARDAGNDLAEPKRKTHEVKLDPAHEKSFKERVGRLNAMIADAADGVKTGRYDKEQAAKKRPSFGGRDAMMDELYGREDSALVKKAAAVVGGLGTFDFKGAPEAHSEGNYAKGDHAGTYHHKAVVFGANETSRALFGASWNASAKEDRKKGGLHAELEAQGHKVFIGHGSMKSSENEASYKAFLAHDGPATFLTNDKNNAGISLQFGDNKGAFQHGATHMIHFTRPVNNATIQQREARIHRKGAWSTPTYHQITANTPIEQRLQETLDNELKTQDLAANSESQVAGGDTLHHHLTAHGALGKQ</sequence>
<dbReference type="InterPro" id="IPR050628">
    <property type="entry name" value="SNF2_RAD54_helicase_TF"/>
</dbReference>
<dbReference type="SMART" id="SM00487">
    <property type="entry name" value="DEXDc"/>
    <property type="match status" value="1"/>
</dbReference>
<evidence type="ECO:0000313" key="5">
    <source>
        <dbReference type="EMBL" id="CAA9306513.1"/>
    </source>
</evidence>
<evidence type="ECO:0000256" key="2">
    <source>
        <dbReference type="ARBA" id="ARBA00022801"/>
    </source>
</evidence>
<dbReference type="GO" id="GO:0005524">
    <property type="term" value="F:ATP binding"/>
    <property type="evidence" value="ECO:0007669"/>
    <property type="project" value="UniProtKB-KW"/>
</dbReference>
<dbReference type="GO" id="GO:0016787">
    <property type="term" value="F:hydrolase activity"/>
    <property type="evidence" value="ECO:0007669"/>
    <property type="project" value="UniProtKB-KW"/>
</dbReference>
<dbReference type="GO" id="GO:0006281">
    <property type="term" value="P:DNA repair"/>
    <property type="evidence" value="ECO:0007669"/>
    <property type="project" value="TreeGrafter"/>
</dbReference>
<feature type="non-terminal residue" evidence="5">
    <location>
        <position position="1"/>
    </location>
</feature>
<dbReference type="AlphaFoldDB" id="A0A6J4KL98"/>
<dbReference type="Gene3D" id="3.40.50.10810">
    <property type="entry name" value="Tandem AAA-ATPase domain"/>
    <property type="match status" value="1"/>
</dbReference>
<keyword evidence="2" id="KW-0378">Hydrolase</keyword>
<proteinExistence type="predicted"/>
<dbReference type="EMBL" id="CADCUC010000029">
    <property type="protein sequence ID" value="CAA9306513.1"/>
    <property type="molecule type" value="Genomic_DNA"/>
</dbReference>
<feature type="domain" description="Helicase ATP-binding" evidence="4">
    <location>
        <begin position="189"/>
        <end position="374"/>
    </location>
</feature>
<dbReference type="SUPFAM" id="SSF52540">
    <property type="entry name" value="P-loop containing nucleoside triphosphate hydrolases"/>
    <property type="match status" value="2"/>
</dbReference>
<evidence type="ECO:0000259" key="4">
    <source>
        <dbReference type="PROSITE" id="PS51192"/>
    </source>
</evidence>
<reference evidence="5" key="1">
    <citation type="submission" date="2020-02" db="EMBL/GenBank/DDBJ databases">
        <authorList>
            <person name="Meier V. D."/>
        </authorList>
    </citation>
    <scope>NUCLEOTIDE SEQUENCE</scope>
    <source>
        <strain evidence="5">AVDCRST_MAG90</strain>
    </source>
</reference>
<dbReference type="InterPro" id="IPR014001">
    <property type="entry name" value="Helicase_ATP-bd"/>
</dbReference>
<keyword evidence="1" id="KW-0547">Nucleotide-binding</keyword>
<dbReference type="GO" id="GO:0008094">
    <property type="term" value="F:ATP-dependent activity, acting on DNA"/>
    <property type="evidence" value="ECO:0007669"/>
    <property type="project" value="TreeGrafter"/>
</dbReference>
<dbReference type="PANTHER" id="PTHR45626">
    <property type="entry name" value="TRANSCRIPTION TERMINATION FACTOR 2-RELATED"/>
    <property type="match status" value="1"/>
</dbReference>
<gene>
    <name evidence="5" type="ORF">AVDCRST_MAG90-152</name>
</gene>
<evidence type="ECO:0000256" key="3">
    <source>
        <dbReference type="ARBA" id="ARBA00022840"/>
    </source>
</evidence>
<dbReference type="InterPro" id="IPR027417">
    <property type="entry name" value="P-loop_NTPase"/>
</dbReference>
<dbReference type="Pfam" id="PF00176">
    <property type="entry name" value="SNF2-rel_dom"/>
    <property type="match status" value="1"/>
</dbReference>
<name>A0A6J4KL98_9HYPH</name>